<evidence type="ECO:0000313" key="2">
    <source>
        <dbReference type="EMBL" id="OAK74341.1"/>
    </source>
</evidence>
<name>A0A178A2K7_9BACI</name>
<dbReference type="PATRIC" id="fig|217031.6.peg.930"/>
<feature type="transmembrane region" description="Helical" evidence="1">
    <location>
        <begin position="92"/>
        <end position="114"/>
    </location>
</feature>
<keyword evidence="1" id="KW-0472">Membrane</keyword>
<evidence type="ECO:0000313" key="3">
    <source>
        <dbReference type="Proteomes" id="UP000077881"/>
    </source>
</evidence>
<keyword evidence="1" id="KW-1133">Transmembrane helix</keyword>
<feature type="transmembrane region" description="Helical" evidence="1">
    <location>
        <begin position="61"/>
        <end position="80"/>
    </location>
</feature>
<feature type="transmembrane region" description="Helical" evidence="1">
    <location>
        <begin position="32"/>
        <end position="49"/>
    </location>
</feature>
<dbReference type="Proteomes" id="UP000077881">
    <property type="component" value="Unassembled WGS sequence"/>
</dbReference>
<proteinExistence type="predicted"/>
<dbReference type="AlphaFoldDB" id="A0A178A2K7"/>
<dbReference type="STRING" id="217031.ABB05_04285"/>
<dbReference type="EMBL" id="LDJR01000026">
    <property type="protein sequence ID" value="OAK74341.1"/>
    <property type="molecule type" value="Genomic_DNA"/>
</dbReference>
<gene>
    <name evidence="2" type="ORF">ABB05_04285</name>
</gene>
<keyword evidence="1" id="KW-0812">Transmembrane</keyword>
<reference evidence="2 3" key="1">
    <citation type="submission" date="2015-05" db="EMBL/GenBank/DDBJ databases">
        <title>Comparison of genome.</title>
        <authorList>
            <person name="Zheng Z."/>
            <person name="Sun M."/>
        </authorList>
    </citation>
    <scope>NUCLEOTIDE SEQUENCE [LARGE SCALE GENOMIC DNA]</scope>
    <source>
        <strain evidence="2 3">G25-74</strain>
    </source>
</reference>
<sequence length="122" mass="13784">MKNLVNLLMFIISAFILSGTVFLVNGSLPQNALLLVGIILLIMLLAILTTSKLYPNHQIRLCFGICGIILILFIPCLTTLNNLQAPLDSTRFIHFLEIFILIPILFIGAVILGYRHYFIRRE</sequence>
<comment type="caution">
    <text evidence="2">The sequence shown here is derived from an EMBL/GenBank/DDBJ whole genome shotgun (WGS) entry which is preliminary data.</text>
</comment>
<organism evidence="2 3">
    <name type="scientific">Lederbergia galactosidilytica</name>
    <dbReference type="NCBI Taxonomy" id="217031"/>
    <lineage>
        <taxon>Bacteria</taxon>
        <taxon>Bacillati</taxon>
        <taxon>Bacillota</taxon>
        <taxon>Bacilli</taxon>
        <taxon>Bacillales</taxon>
        <taxon>Bacillaceae</taxon>
        <taxon>Lederbergia</taxon>
    </lineage>
</organism>
<accession>A0A178A2K7</accession>
<keyword evidence="3" id="KW-1185">Reference proteome</keyword>
<feature type="transmembrane region" description="Helical" evidence="1">
    <location>
        <begin position="7"/>
        <end position="26"/>
    </location>
</feature>
<dbReference type="RefSeq" id="WP_064467710.1">
    <property type="nucleotide sequence ID" value="NZ_JAGGKH010000032.1"/>
</dbReference>
<protein>
    <submittedName>
        <fullName evidence="2">Uncharacterized protein</fullName>
    </submittedName>
</protein>
<dbReference type="OrthoDB" id="9983187at2"/>
<evidence type="ECO:0000256" key="1">
    <source>
        <dbReference type="SAM" id="Phobius"/>
    </source>
</evidence>